<dbReference type="AlphaFoldDB" id="A0A7I8D3G6"/>
<dbReference type="SUPFAM" id="SSF56300">
    <property type="entry name" value="Metallo-dependent phosphatases"/>
    <property type="match status" value="1"/>
</dbReference>
<evidence type="ECO:0000259" key="4">
    <source>
        <dbReference type="SMART" id="SM00854"/>
    </source>
</evidence>
<dbReference type="InterPro" id="IPR019079">
    <property type="entry name" value="Capsule_synth_CapA"/>
</dbReference>
<dbReference type="Proteomes" id="UP000593890">
    <property type="component" value="Chromosome"/>
</dbReference>
<dbReference type="Gene3D" id="3.60.21.10">
    <property type="match status" value="1"/>
</dbReference>
<protein>
    <recommendedName>
        <fullName evidence="4">Capsule synthesis protein CapA domain-containing protein</fullName>
    </recommendedName>
</protein>
<evidence type="ECO:0000313" key="6">
    <source>
        <dbReference type="Proteomes" id="UP000593890"/>
    </source>
</evidence>
<keyword evidence="3" id="KW-1133">Transmembrane helix</keyword>
<keyword evidence="6" id="KW-1185">Reference proteome</keyword>
<proteinExistence type="inferred from homology"/>
<dbReference type="EMBL" id="AP023321">
    <property type="protein sequence ID" value="BCI61368.1"/>
    <property type="molecule type" value="Genomic_DNA"/>
</dbReference>
<keyword evidence="3" id="KW-0812">Transmembrane</keyword>
<feature type="compositionally biased region" description="Low complexity" evidence="2">
    <location>
        <begin position="50"/>
        <end position="77"/>
    </location>
</feature>
<gene>
    <name evidence="5" type="ORF">C12CBH8_20070</name>
</gene>
<evidence type="ECO:0000256" key="3">
    <source>
        <dbReference type="SAM" id="Phobius"/>
    </source>
</evidence>
<dbReference type="RefSeq" id="WP_215533163.1">
    <property type="nucleotide sequence ID" value="NZ_AP023321.1"/>
</dbReference>
<name>A0A7I8D3G6_9FIRM</name>
<dbReference type="PANTHER" id="PTHR33393">
    <property type="entry name" value="POLYGLUTAMINE SYNTHESIS ACCESSORY PROTEIN RV0574C-RELATED"/>
    <property type="match status" value="1"/>
</dbReference>
<reference evidence="6" key="1">
    <citation type="submission" date="2020-07" db="EMBL/GenBank/DDBJ databases">
        <title>Complete genome sequencing of Clostridia bacterium strain 12CBH8.</title>
        <authorList>
            <person name="Sakamoto M."/>
            <person name="Murakami T."/>
            <person name="Mori H."/>
        </authorList>
    </citation>
    <scope>NUCLEOTIDE SEQUENCE [LARGE SCALE GENOMIC DNA]</scope>
    <source>
        <strain evidence="6">12CBH8</strain>
    </source>
</reference>
<evidence type="ECO:0000313" key="5">
    <source>
        <dbReference type="EMBL" id="BCI61368.1"/>
    </source>
</evidence>
<dbReference type="Pfam" id="PF09587">
    <property type="entry name" value="PGA_cap"/>
    <property type="match status" value="1"/>
</dbReference>
<keyword evidence="3" id="KW-0472">Membrane</keyword>
<feature type="transmembrane region" description="Helical" evidence="3">
    <location>
        <begin position="21"/>
        <end position="42"/>
    </location>
</feature>
<sequence>MSSTPPPAQRRRRKKRRARHLLRLFLIALFITILVGGAIWGISSLLGGSPEDSSSSSAPSSANSEVSSIPSSSTPVSSEEEESSTPSSPYPLHETKTKDTVTMQFMGDILLHKQPVASAKQEDGTYDFSPYFSLISPYLTADLKIANMEGAVDPSQEPSSYPCFNYPSEIIRDAMGAGINFFTTSNNHSFDKGWKGLVATRESMIEAGVDFCGTYETQEQYDTPCIVNYGGINIGIVPYSYGHNGMIVTIPEENQPFAMRLFNHDSMEDVPRILQDIKDCREAGADFVILSLHWGAEYQDEPTAMQRKIAEALIEDEEGADIVLGNHSHCVQPVELHTVQTSSGPKDRLIVYSMGNFIADQSSVHKSRTRTSQMIEVTIKRQGDEVVLTDAAYMPLMTYIREDIKTSDRYRIIPVGKYATAETRPSIFATDADWQFCKDAWERIPSVTGDSIPCLAG</sequence>
<comment type="similarity">
    <text evidence="1">Belongs to the CapA family.</text>
</comment>
<dbReference type="CDD" id="cd07381">
    <property type="entry name" value="MPP_CapA"/>
    <property type="match status" value="1"/>
</dbReference>
<dbReference type="InterPro" id="IPR052169">
    <property type="entry name" value="CW_Biosynth-Accessory"/>
</dbReference>
<dbReference type="SMART" id="SM00854">
    <property type="entry name" value="PGA_cap"/>
    <property type="match status" value="1"/>
</dbReference>
<feature type="domain" description="Capsule synthesis protein CapA" evidence="4">
    <location>
        <begin position="102"/>
        <end position="361"/>
    </location>
</feature>
<evidence type="ECO:0000256" key="1">
    <source>
        <dbReference type="ARBA" id="ARBA00005662"/>
    </source>
</evidence>
<accession>A0A7I8D3G6</accession>
<evidence type="ECO:0000256" key="2">
    <source>
        <dbReference type="SAM" id="MobiDB-lite"/>
    </source>
</evidence>
<dbReference type="InterPro" id="IPR029052">
    <property type="entry name" value="Metallo-depent_PP-like"/>
</dbReference>
<organism evidence="5 6">
    <name type="scientific">Solibaculum mannosilyticum</name>
    <dbReference type="NCBI Taxonomy" id="2780922"/>
    <lineage>
        <taxon>Bacteria</taxon>
        <taxon>Bacillati</taxon>
        <taxon>Bacillota</taxon>
        <taxon>Clostridia</taxon>
        <taxon>Eubacteriales</taxon>
        <taxon>Oscillospiraceae</taxon>
        <taxon>Solibaculum</taxon>
    </lineage>
</organism>
<dbReference type="PANTHER" id="PTHR33393:SF12">
    <property type="entry name" value="CAPSULE BIOSYNTHESIS PROTEIN CAPA"/>
    <property type="match status" value="1"/>
</dbReference>
<dbReference type="KEGG" id="sman:C12CBH8_20070"/>
<feature type="region of interest" description="Disordered" evidence="2">
    <location>
        <begin position="50"/>
        <end position="94"/>
    </location>
</feature>